<feature type="transmembrane region" description="Helical" evidence="1">
    <location>
        <begin position="78"/>
        <end position="98"/>
    </location>
</feature>
<sequence length="134" mass="14586">MGVGIRVVIIITTAIAFAFGVVALTISPAVTNANLTTFQKVFYAFEIMAVIFIMIALIITLITFGAYRRHRGLRITMIVLTLLALIFFIIAIALLYQFNPFASSHTLPDTAWVLGAIICAAASCLESAEYLTSH</sequence>
<evidence type="ECO:0000313" key="2">
    <source>
        <dbReference type="EMBL" id="CAL5134137.1"/>
    </source>
</evidence>
<keyword evidence="1" id="KW-1133">Transmembrane helix</keyword>
<reference evidence="2" key="1">
    <citation type="submission" date="2024-06" db="EMBL/GenBank/DDBJ databases">
        <authorList>
            <person name="Liu X."/>
            <person name="Lenzi L."/>
            <person name="Haldenby T S."/>
            <person name="Uol C."/>
        </authorList>
    </citation>
    <scope>NUCLEOTIDE SEQUENCE</scope>
</reference>
<protein>
    <submittedName>
        <fullName evidence="2">Uncharacterized protein</fullName>
    </submittedName>
</protein>
<keyword evidence="1" id="KW-0472">Membrane</keyword>
<dbReference type="AlphaFoldDB" id="A0AAV2TF95"/>
<evidence type="ECO:0000313" key="3">
    <source>
        <dbReference type="Proteomes" id="UP001497525"/>
    </source>
</evidence>
<gene>
    <name evidence="2" type="ORF">CDAUBV1_LOCUS7362</name>
</gene>
<proteinExistence type="predicted"/>
<name>A0AAV2TF95_CALDB</name>
<dbReference type="EMBL" id="CAXLJL010000179">
    <property type="protein sequence ID" value="CAL5134137.1"/>
    <property type="molecule type" value="Genomic_DNA"/>
</dbReference>
<evidence type="ECO:0000256" key="1">
    <source>
        <dbReference type="SAM" id="Phobius"/>
    </source>
</evidence>
<keyword evidence="1" id="KW-0812">Transmembrane</keyword>
<accession>A0AAV2TF95</accession>
<dbReference type="Proteomes" id="UP001497525">
    <property type="component" value="Unassembled WGS sequence"/>
</dbReference>
<feature type="transmembrane region" description="Helical" evidence="1">
    <location>
        <begin position="110"/>
        <end position="131"/>
    </location>
</feature>
<organism evidence="2 3">
    <name type="scientific">Calicophoron daubneyi</name>
    <name type="common">Rumen fluke</name>
    <name type="synonym">Paramphistomum daubneyi</name>
    <dbReference type="NCBI Taxonomy" id="300641"/>
    <lineage>
        <taxon>Eukaryota</taxon>
        <taxon>Metazoa</taxon>
        <taxon>Spiralia</taxon>
        <taxon>Lophotrochozoa</taxon>
        <taxon>Platyhelminthes</taxon>
        <taxon>Trematoda</taxon>
        <taxon>Digenea</taxon>
        <taxon>Plagiorchiida</taxon>
        <taxon>Pronocephalata</taxon>
        <taxon>Paramphistomoidea</taxon>
        <taxon>Paramphistomidae</taxon>
        <taxon>Calicophoron</taxon>
    </lineage>
</organism>
<feature type="transmembrane region" description="Helical" evidence="1">
    <location>
        <begin position="7"/>
        <end position="30"/>
    </location>
</feature>
<comment type="caution">
    <text evidence="2">The sequence shown here is derived from an EMBL/GenBank/DDBJ whole genome shotgun (WGS) entry which is preliminary data.</text>
</comment>
<feature type="transmembrane region" description="Helical" evidence="1">
    <location>
        <begin position="42"/>
        <end position="66"/>
    </location>
</feature>